<protein>
    <submittedName>
        <fullName evidence="5">Small ribosomal subunit protein bS21m</fullName>
    </submittedName>
</protein>
<evidence type="ECO:0000256" key="2">
    <source>
        <dbReference type="ARBA" id="ARBA00022980"/>
    </source>
</evidence>
<dbReference type="PANTHER" id="PTHR21109:SF0">
    <property type="entry name" value="SMALL RIBOSOMAL SUBUNIT PROTEIN BS21M"/>
    <property type="match status" value="1"/>
</dbReference>
<accession>A0A6J2QP00</accession>
<dbReference type="NCBIfam" id="TIGR00030">
    <property type="entry name" value="S21p"/>
    <property type="match status" value="1"/>
</dbReference>
<dbReference type="Gene3D" id="1.20.5.1150">
    <property type="entry name" value="Ribosomal protein S8"/>
    <property type="match status" value="1"/>
</dbReference>
<dbReference type="GO" id="GO:0005840">
    <property type="term" value="C:ribosome"/>
    <property type="evidence" value="ECO:0007669"/>
    <property type="project" value="UniProtKB-KW"/>
</dbReference>
<dbReference type="AlphaFoldDB" id="A0A6J2QP00"/>
<proteinExistence type="inferred from homology"/>
<reference evidence="5" key="1">
    <citation type="submission" date="2025-08" db="UniProtKB">
        <authorList>
            <consortium name="RefSeq"/>
        </authorList>
    </citation>
    <scope>IDENTIFICATION</scope>
</reference>
<dbReference type="GeneID" id="115015673"/>
<name>A0A6J2QP00_COTGO</name>
<dbReference type="KEGG" id="cgob:115015673"/>
<sequence length="87" mass="10628">MSRHLRFVSRTLMVKDGDVEWAYKTLTRLLSKDGIIETVNRKRFFEKPCVERRRKNYESCRRIYQTEMHRKVAFVSMKNREDPWLGC</sequence>
<dbReference type="InterPro" id="IPR038380">
    <property type="entry name" value="Ribosomal_bS21_sf"/>
</dbReference>
<dbReference type="InterPro" id="IPR001911">
    <property type="entry name" value="Ribosomal_bS21"/>
</dbReference>
<dbReference type="PANTHER" id="PTHR21109">
    <property type="entry name" value="MITOCHONDRIAL 28S RIBOSOMAL PROTEIN S21"/>
    <property type="match status" value="1"/>
</dbReference>
<dbReference type="InParanoid" id="A0A6J2QP00"/>
<keyword evidence="4" id="KW-1185">Reference proteome</keyword>
<keyword evidence="2" id="KW-0689">Ribosomal protein</keyword>
<evidence type="ECO:0000256" key="1">
    <source>
        <dbReference type="ARBA" id="ARBA00006640"/>
    </source>
</evidence>
<evidence type="ECO:0000313" key="4">
    <source>
        <dbReference type="Proteomes" id="UP000504630"/>
    </source>
</evidence>
<dbReference type="RefSeq" id="XP_029299037.1">
    <property type="nucleotide sequence ID" value="XM_029443177.1"/>
</dbReference>
<dbReference type="GO" id="GO:1990904">
    <property type="term" value="C:ribonucleoprotein complex"/>
    <property type="evidence" value="ECO:0007669"/>
    <property type="project" value="UniProtKB-KW"/>
</dbReference>
<dbReference type="GO" id="GO:0003735">
    <property type="term" value="F:structural constituent of ribosome"/>
    <property type="evidence" value="ECO:0007669"/>
    <property type="project" value="InterPro"/>
</dbReference>
<evidence type="ECO:0000256" key="3">
    <source>
        <dbReference type="ARBA" id="ARBA00023274"/>
    </source>
</evidence>
<organism evidence="4 5">
    <name type="scientific">Cottoperca gobio</name>
    <name type="common">Frogmouth</name>
    <name type="synonym">Aphritis gobio</name>
    <dbReference type="NCBI Taxonomy" id="56716"/>
    <lineage>
        <taxon>Eukaryota</taxon>
        <taxon>Metazoa</taxon>
        <taxon>Chordata</taxon>
        <taxon>Craniata</taxon>
        <taxon>Vertebrata</taxon>
        <taxon>Euteleostomi</taxon>
        <taxon>Actinopterygii</taxon>
        <taxon>Neopterygii</taxon>
        <taxon>Teleostei</taxon>
        <taxon>Neoteleostei</taxon>
        <taxon>Acanthomorphata</taxon>
        <taxon>Eupercaria</taxon>
        <taxon>Perciformes</taxon>
        <taxon>Notothenioidei</taxon>
        <taxon>Bovichtidae</taxon>
        <taxon>Cottoperca</taxon>
    </lineage>
</organism>
<dbReference type="OrthoDB" id="2501249at2759"/>
<dbReference type="Pfam" id="PF01165">
    <property type="entry name" value="Ribosomal_S21"/>
    <property type="match status" value="1"/>
</dbReference>
<dbReference type="CTD" id="54460"/>
<dbReference type="GO" id="GO:0006412">
    <property type="term" value="P:translation"/>
    <property type="evidence" value="ECO:0007669"/>
    <property type="project" value="InterPro"/>
</dbReference>
<evidence type="ECO:0000313" key="5">
    <source>
        <dbReference type="RefSeq" id="XP_029299037.1"/>
    </source>
</evidence>
<dbReference type="Proteomes" id="UP000504630">
    <property type="component" value="Chromosome 11"/>
</dbReference>
<keyword evidence="3" id="KW-0687">Ribonucleoprotein</keyword>
<gene>
    <name evidence="5" type="primary">mrps21</name>
</gene>
<dbReference type="FunCoup" id="A0A6J2QP00">
    <property type="interactions" value="812"/>
</dbReference>
<comment type="similarity">
    <text evidence="1">Belongs to the bacterial ribosomal protein bS21 family.</text>
</comment>